<comment type="caution">
    <text evidence="1">The sequence shown here is derived from an EMBL/GenBank/DDBJ whole genome shotgun (WGS) entry which is preliminary data.</text>
</comment>
<dbReference type="PATRIC" id="fig|294.162.peg.2889"/>
<organism evidence="1 2">
    <name type="scientific">Pseudomonas fluorescens</name>
    <dbReference type="NCBI Taxonomy" id="294"/>
    <lineage>
        <taxon>Bacteria</taxon>
        <taxon>Pseudomonadati</taxon>
        <taxon>Pseudomonadota</taxon>
        <taxon>Gammaproteobacteria</taxon>
        <taxon>Pseudomonadales</taxon>
        <taxon>Pseudomonadaceae</taxon>
        <taxon>Pseudomonas</taxon>
    </lineage>
</organism>
<name>A0A0P8X152_PSEFL</name>
<accession>A0A0P8X152</accession>
<evidence type="ECO:0000313" key="1">
    <source>
        <dbReference type="EMBL" id="KPU59430.1"/>
    </source>
</evidence>
<dbReference type="EMBL" id="LJXB01000076">
    <property type="protein sequence ID" value="KPU59430.1"/>
    <property type="molecule type" value="Genomic_DNA"/>
</dbReference>
<evidence type="ECO:0000313" key="2">
    <source>
        <dbReference type="Proteomes" id="UP000050349"/>
    </source>
</evidence>
<protein>
    <submittedName>
        <fullName evidence="1">Uncharacterized protein</fullName>
    </submittedName>
</protein>
<proteinExistence type="predicted"/>
<reference evidence="1 2" key="1">
    <citation type="submission" date="2015-09" db="EMBL/GenBank/DDBJ databases">
        <authorList>
            <person name="Jackson K.R."/>
            <person name="Lunt B.L."/>
            <person name="Fisher J.N.B."/>
            <person name="Gardner A.V."/>
            <person name="Bailey M.E."/>
            <person name="Deus L.M."/>
            <person name="Earl A.S."/>
            <person name="Gibby P.D."/>
            <person name="Hartmann K.A."/>
            <person name="Liu J.E."/>
            <person name="Manci A.M."/>
            <person name="Nielsen D.A."/>
            <person name="Solomon M.B."/>
            <person name="Breakwell D.P."/>
            <person name="Burnett S.H."/>
            <person name="Grose J.H."/>
        </authorList>
    </citation>
    <scope>NUCLEOTIDE SEQUENCE [LARGE SCALE GENOMIC DNA]</scope>
    <source>
        <strain evidence="1 2">S613</strain>
    </source>
</reference>
<dbReference type="AlphaFoldDB" id="A0A0P8X152"/>
<dbReference type="Proteomes" id="UP000050349">
    <property type="component" value="Unassembled WGS sequence"/>
</dbReference>
<sequence>MPTVFQRYCDDEILDTSIQMPQRILDTSTHQFPIDVLARRFEKYLADPSSVHDNYPWAVRFVMGFPVSSWQRELVWNAG</sequence>
<gene>
    <name evidence="1" type="ORF">AN403_3107</name>
</gene>